<keyword evidence="2 4" id="KW-0238">DNA-binding</keyword>
<dbReference type="InterPro" id="IPR001647">
    <property type="entry name" value="HTH_TetR"/>
</dbReference>
<dbReference type="PANTHER" id="PTHR30055:SF234">
    <property type="entry name" value="HTH-TYPE TRANSCRIPTIONAL REGULATOR BETI"/>
    <property type="match status" value="1"/>
</dbReference>
<keyword evidence="1" id="KW-0805">Transcription regulation</keyword>
<feature type="domain" description="HTH tetR-type" evidence="5">
    <location>
        <begin position="24"/>
        <end position="84"/>
    </location>
</feature>
<comment type="caution">
    <text evidence="6">The sequence shown here is derived from an EMBL/GenBank/DDBJ whole genome shotgun (WGS) entry which is preliminary data.</text>
</comment>
<evidence type="ECO:0000256" key="2">
    <source>
        <dbReference type="ARBA" id="ARBA00023125"/>
    </source>
</evidence>
<dbReference type="PRINTS" id="PR00455">
    <property type="entry name" value="HTHTETR"/>
</dbReference>
<accession>A0ABU3KRT5</accession>
<dbReference type="InterPro" id="IPR050109">
    <property type="entry name" value="HTH-type_TetR-like_transc_reg"/>
</dbReference>
<dbReference type="Pfam" id="PF00440">
    <property type="entry name" value="TetR_N"/>
    <property type="match status" value="1"/>
</dbReference>
<evidence type="ECO:0000256" key="1">
    <source>
        <dbReference type="ARBA" id="ARBA00023015"/>
    </source>
</evidence>
<dbReference type="Gene3D" id="1.10.357.10">
    <property type="entry name" value="Tetracycline Repressor, domain 2"/>
    <property type="match status" value="1"/>
</dbReference>
<feature type="DNA-binding region" description="H-T-H motif" evidence="4">
    <location>
        <begin position="47"/>
        <end position="66"/>
    </location>
</feature>
<proteinExistence type="predicted"/>
<name>A0ABU3KRT5_9BURK</name>
<dbReference type="InterPro" id="IPR009057">
    <property type="entry name" value="Homeodomain-like_sf"/>
</dbReference>
<dbReference type="EMBL" id="JAVBIK010000001">
    <property type="protein sequence ID" value="MDT7520515.1"/>
    <property type="molecule type" value="Genomic_DNA"/>
</dbReference>
<dbReference type="SUPFAM" id="SSF46689">
    <property type="entry name" value="Homeodomain-like"/>
    <property type="match status" value="1"/>
</dbReference>
<evidence type="ECO:0000256" key="3">
    <source>
        <dbReference type="ARBA" id="ARBA00023163"/>
    </source>
</evidence>
<dbReference type="RefSeq" id="WP_313876106.1">
    <property type="nucleotide sequence ID" value="NZ_JAVBIK010000001.1"/>
</dbReference>
<evidence type="ECO:0000259" key="5">
    <source>
        <dbReference type="PROSITE" id="PS50977"/>
    </source>
</evidence>
<dbReference type="PANTHER" id="PTHR30055">
    <property type="entry name" value="HTH-TYPE TRANSCRIPTIONAL REGULATOR RUTR"/>
    <property type="match status" value="1"/>
</dbReference>
<keyword evidence="3" id="KW-0804">Transcription</keyword>
<reference evidence="6 7" key="1">
    <citation type="submission" date="2023-08" db="EMBL/GenBank/DDBJ databases">
        <title>Rhodoferax potami sp. nov. and Rhodoferax mekongensis sp. nov., isolated from the Mekong River in Thailand.</title>
        <authorList>
            <person name="Kitikhun S."/>
            <person name="Charoenyingcharoen P."/>
            <person name="Siriarchawattana P."/>
            <person name="Likhitrattanapisal S."/>
            <person name="Nilsakha T."/>
            <person name="Chanpet A."/>
            <person name="Rattanawaree P."/>
            <person name="Ingsriswang S."/>
        </authorList>
    </citation>
    <scope>NUCLEOTIDE SEQUENCE [LARGE SCALE GENOMIC DNA]</scope>
    <source>
        <strain evidence="6 7">TBRC 17660</strain>
    </source>
</reference>
<dbReference type="PROSITE" id="PS50977">
    <property type="entry name" value="HTH_TETR_2"/>
    <property type="match status" value="1"/>
</dbReference>
<organism evidence="6 7">
    <name type="scientific">Rhodoferax potami</name>
    <dbReference type="NCBI Taxonomy" id="3068338"/>
    <lineage>
        <taxon>Bacteria</taxon>
        <taxon>Pseudomonadati</taxon>
        <taxon>Pseudomonadota</taxon>
        <taxon>Betaproteobacteria</taxon>
        <taxon>Burkholderiales</taxon>
        <taxon>Comamonadaceae</taxon>
        <taxon>Rhodoferax</taxon>
    </lineage>
</organism>
<evidence type="ECO:0000256" key="4">
    <source>
        <dbReference type="PROSITE-ProRule" id="PRU00335"/>
    </source>
</evidence>
<keyword evidence="7" id="KW-1185">Reference proteome</keyword>
<sequence>MPKTQHRAATALAPRKKPLQARSAATVQAILEAAAHILETDGLTACSTNAVALKAGVSIGSLYQYFPSRDAITKALILAQTTALLEEVEAIDTRRGGRAALQQLVRVAIAQQLDRPSLARILDVEEQRLPIEPDLQSYAARLHAAMRGILAQPDMPPDAQQPEVAADVLAIIRGLVDAAGGRGESKSESLARRVLRAVFGYLDAGGG</sequence>
<evidence type="ECO:0000313" key="7">
    <source>
        <dbReference type="Proteomes" id="UP001321700"/>
    </source>
</evidence>
<gene>
    <name evidence="6" type="ORF">RAE19_17665</name>
</gene>
<protein>
    <submittedName>
        <fullName evidence="6">TetR/AcrR family transcriptional regulator</fullName>
    </submittedName>
</protein>
<dbReference type="Proteomes" id="UP001321700">
    <property type="component" value="Unassembled WGS sequence"/>
</dbReference>
<evidence type="ECO:0000313" key="6">
    <source>
        <dbReference type="EMBL" id="MDT7520515.1"/>
    </source>
</evidence>